<dbReference type="PANTHER" id="PTHR31225">
    <property type="entry name" value="OS04G0344100 PROTEIN-RELATED"/>
    <property type="match status" value="1"/>
</dbReference>
<dbReference type="InterPro" id="IPR008930">
    <property type="entry name" value="Terpenoid_cyclase/PrenylTrfase"/>
</dbReference>
<gene>
    <name evidence="7" type="ORF">FSB_LOCUS34504</name>
</gene>
<accession>A0A2N9H3L1</accession>
<evidence type="ECO:0008006" key="8">
    <source>
        <dbReference type="Google" id="ProtNLM"/>
    </source>
</evidence>
<dbReference type="GO" id="GO:0010333">
    <property type="term" value="F:terpene synthase activity"/>
    <property type="evidence" value="ECO:0007669"/>
    <property type="project" value="InterPro"/>
</dbReference>
<dbReference type="InterPro" id="IPR005630">
    <property type="entry name" value="Terpene_synthase_metal-bd"/>
</dbReference>
<dbReference type="InterPro" id="IPR050148">
    <property type="entry name" value="Terpene_synthase-like"/>
</dbReference>
<dbReference type="GO" id="GO:0000287">
    <property type="term" value="F:magnesium ion binding"/>
    <property type="evidence" value="ECO:0007669"/>
    <property type="project" value="InterPro"/>
</dbReference>
<feature type="domain" description="Terpene synthase N-terminal" evidence="5">
    <location>
        <begin position="1"/>
        <end position="41"/>
    </location>
</feature>
<dbReference type="InterPro" id="IPR034741">
    <property type="entry name" value="Terpene_cyclase-like_1_C"/>
</dbReference>
<keyword evidence="2" id="KW-0479">Metal-binding</keyword>
<dbReference type="SUPFAM" id="SSF48576">
    <property type="entry name" value="Terpenoid synthases"/>
    <property type="match status" value="1"/>
</dbReference>
<dbReference type="PANTHER" id="PTHR31225:SF221">
    <property type="entry name" value="(-)-GERMACRENE D SYNTHASE"/>
    <property type="match status" value="1"/>
</dbReference>
<evidence type="ECO:0000259" key="5">
    <source>
        <dbReference type="Pfam" id="PF01397"/>
    </source>
</evidence>
<dbReference type="Gene3D" id="1.50.10.130">
    <property type="entry name" value="Terpene synthase, N-terminal domain"/>
    <property type="match status" value="1"/>
</dbReference>
<evidence type="ECO:0000313" key="7">
    <source>
        <dbReference type="EMBL" id="SPD06622.1"/>
    </source>
</evidence>
<feature type="domain" description="Terpene synthase metal-binding" evidence="6">
    <location>
        <begin position="58"/>
        <end position="256"/>
    </location>
</feature>
<name>A0A2N9H3L1_FAGSY</name>
<evidence type="ECO:0000256" key="4">
    <source>
        <dbReference type="ARBA" id="ARBA00023239"/>
    </source>
</evidence>
<dbReference type="GO" id="GO:0016114">
    <property type="term" value="P:terpenoid biosynthetic process"/>
    <property type="evidence" value="ECO:0007669"/>
    <property type="project" value="InterPro"/>
</dbReference>
<dbReference type="Pfam" id="PF01397">
    <property type="entry name" value="Terpene_synth"/>
    <property type="match status" value="1"/>
</dbReference>
<dbReference type="Pfam" id="PF03936">
    <property type="entry name" value="Terpene_synth_C"/>
    <property type="match status" value="1"/>
</dbReference>
<dbReference type="SUPFAM" id="SSF48239">
    <property type="entry name" value="Terpenoid cyclases/Protein prenyltransferases"/>
    <property type="match status" value="1"/>
</dbReference>
<evidence type="ECO:0000256" key="3">
    <source>
        <dbReference type="ARBA" id="ARBA00022842"/>
    </source>
</evidence>
<dbReference type="EMBL" id="OIVN01002812">
    <property type="protein sequence ID" value="SPD06622.1"/>
    <property type="molecule type" value="Genomic_DNA"/>
</dbReference>
<dbReference type="InterPro" id="IPR036965">
    <property type="entry name" value="Terpene_synth_N_sf"/>
</dbReference>
<evidence type="ECO:0000256" key="2">
    <source>
        <dbReference type="ARBA" id="ARBA00022723"/>
    </source>
</evidence>
<organism evidence="7">
    <name type="scientific">Fagus sylvatica</name>
    <name type="common">Beechnut</name>
    <dbReference type="NCBI Taxonomy" id="28930"/>
    <lineage>
        <taxon>Eukaryota</taxon>
        <taxon>Viridiplantae</taxon>
        <taxon>Streptophyta</taxon>
        <taxon>Embryophyta</taxon>
        <taxon>Tracheophyta</taxon>
        <taxon>Spermatophyta</taxon>
        <taxon>Magnoliopsida</taxon>
        <taxon>eudicotyledons</taxon>
        <taxon>Gunneridae</taxon>
        <taxon>Pentapetalae</taxon>
        <taxon>rosids</taxon>
        <taxon>fabids</taxon>
        <taxon>Fagales</taxon>
        <taxon>Fagaceae</taxon>
        <taxon>Fagus</taxon>
    </lineage>
</organism>
<dbReference type="InterPro" id="IPR001906">
    <property type="entry name" value="Terpene_synth_N"/>
</dbReference>
<evidence type="ECO:0000256" key="1">
    <source>
        <dbReference type="ARBA" id="ARBA00001946"/>
    </source>
</evidence>
<dbReference type="InterPro" id="IPR008949">
    <property type="entry name" value="Isoprenoid_synthase_dom_sf"/>
</dbReference>
<keyword evidence="3" id="KW-0460">Magnesium</keyword>
<protein>
    <recommendedName>
        <fullName evidence="8">Terpene synthase metal-binding domain-containing protein</fullName>
    </recommendedName>
</protein>
<dbReference type="Gene3D" id="1.10.600.10">
    <property type="entry name" value="Farnesyl Diphosphate Synthase"/>
    <property type="match status" value="1"/>
</dbReference>
<dbReference type="AlphaFoldDB" id="A0A2N9H3L1"/>
<sequence>MLSLYEATHLRVHGEAILDEALVFSATHLKSMATHLSSPLAAQKMHQKEVSDIARWWKALNFSEKLPFIRDRVIECYFWILGVYFEPEYLLARRMLTKVIAMTSAIDDIYDVYGTLEEIELFTEAVDRWDISAIDQLPEYMKVCYRALLDVYYEMEEKLGEERSYRVRYAIEAMKNQVRGYFNEAKWFHKKHITTMDEYMHVVVVTSGYSMLATTSLVGMGDIVTKDSFEWMFSYPKIVRASRVLSKLEDDMVSHKVLCYFCTTQ</sequence>
<dbReference type="SFLD" id="SFLDS00005">
    <property type="entry name" value="Isoprenoid_Synthase_Type_I"/>
    <property type="match status" value="1"/>
</dbReference>
<comment type="cofactor">
    <cofactor evidence="1">
        <name>Mg(2+)</name>
        <dbReference type="ChEBI" id="CHEBI:18420"/>
    </cofactor>
</comment>
<keyword evidence="4" id="KW-0456">Lyase</keyword>
<evidence type="ECO:0000259" key="6">
    <source>
        <dbReference type="Pfam" id="PF03936"/>
    </source>
</evidence>
<reference evidence="7" key="1">
    <citation type="submission" date="2018-02" db="EMBL/GenBank/DDBJ databases">
        <authorList>
            <person name="Cohen D.B."/>
            <person name="Kent A.D."/>
        </authorList>
    </citation>
    <scope>NUCLEOTIDE SEQUENCE</scope>
</reference>
<proteinExistence type="predicted"/>
<dbReference type="SFLD" id="SFLDG01019">
    <property type="entry name" value="Terpene_Cyclase_Like_1_C_Termi"/>
    <property type="match status" value="1"/>
</dbReference>